<feature type="domain" description="Tudor" evidence="7">
    <location>
        <begin position="312"/>
        <end position="369"/>
    </location>
</feature>
<organism evidence="9 10">
    <name type="scientific">Anopheles epiroticus</name>
    <dbReference type="NCBI Taxonomy" id="199890"/>
    <lineage>
        <taxon>Eukaryota</taxon>
        <taxon>Metazoa</taxon>
        <taxon>Ecdysozoa</taxon>
        <taxon>Arthropoda</taxon>
        <taxon>Hexapoda</taxon>
        <taxon>Insecta</taxon>
        <taxon>Pterygota</taxon>
        <taxon>Neoptera</taxon>
        <taxon>Endopterygota</taxon>
        <taxon>Diptera</taxon>
        <taxon>Nematocera</taxon>
        <taxon>Culicoidea</taxon>
        <taxon>Culicidae</taxon>
        <taxon>Anophelinae</taxon>
        <taxon>Anopheles</taxon>
    </lineage>
</organism>
<keyword evidence="2" id="KW-0963">Cytoplasm</keyword>
<dbReference type="InterPro" id="IPR041966">
    <property type="entry name" value="LOTUS-like"/>
</dbReference>
<accession>A0A182PD00</accession>
<dbReference type="Gene3D" id="2.30.30.140">
    <property type="match status" value="1"/>
</dbReference>
<reference evidence="10" key="1">
    <citation type="submission" date="2013-03" db="EMBL/GenBank/DDBJ databases">
        <title>The Genome Sequence of Anopheles epiroticus epiroticus2.</title>
        <authorList>
            <consortium name="The Broad Institute Genomics Platform"/>
            <person name="Neafsey D.E."/>
            <person name="Howell P."/>
            <person name="Walker B."/>
            <person name="Young S.K."/>
            <person name="Zeng Q."/>
            <person name="Gargeya S."/>
            <person name="Fitzgerald M."/>
            <person name="Haas B."/>
            <person name="Abouelleil A."/>
            <person name="Allen A.W."/>
            <person name="Alvarado L."/>
            <person name="Arachchi H.M."/>
            <person name="Berlin A.M."/>
            <person name="Chapman S.B."/>
            <person name="Gainer-Dewar J."/>
            <person name="Goldberg J."/>
            <person name="Griggs A."/>
            <person name="Gujja S."/>
            <person name="Hansen M."/>
            <person name="Howarth C."/>
            <person name="Imamovic A."/>
            <person name="Ireland A."/>
            <person name="Larimer J."/>
            <person name="McCowan C."/>
            <person name="Murphy C."/>
            <person name="Pearson M."/>
            <person name="Poon T.W."/>
            <person name="Priest M."/>
            <person name="Roberts A."/>
            <person name="Saif S."/>
            <person name="Shea T."/>
            <person name="Sisk P."/>
            <person name="Sykes S."/>
            <person name="Wortman J."/>
            <person name="Nusbaum C."/>
            <person name="Birren B."/>
        </authorList>
    </citation>
    <scope>NUCLEOTIDE SEQUENCE [LARGE SCALE GENOMIC DNA]</scope>
    <source>
        <strain evidence="10">Epiroticus2</strain>
    </source>
</reference>
<name>A0A182PD00_9DIPT</name>
<dbReference type="PROSITE" id="PS51644">
    <property type="entry name" value="HTH_OST"/>
    <property type="match status" value="1"/>
</dbReference>
<evidence type="ECO:0000256" key="4">
    <source>
        <dbReference type="ARBA" id="ARBA00022871"/>
    </source>
</evidence>
<dbReference type="AlphaFoldDB" id="A0A182PD00"/>
<feature type="coiled-coil region" evidence="5">
    <location>
        <begin position="140"/>
        <end position="167"/>
    </location>
</feature>
<evidence type="ECO:0000256" key="5">
    <source>
        <dbReference type="SAM" id="Coils"/>
    </source>
</evidence>
<keyword evidence="3" id="KW-0677">Repeat</keyword>
<feature type="region of interest" description="Disordered" evidence="6">
    <location>
        <begin position="167"/>
        <end position="203"/>
    </location>
</feature>
<keyword evidence="4" id="KW-0744">Spermatogenesis</keyword>
<dbReference type="Pfam" id="PF12872">
    <property type="entry name" value="OST-HTH"/>
    <property type="match status" value="1"/>
</dbReference>
<evidence type="ECO:0000313" key="9">
    <source>
        <dbReference type="EnsemblMetazoa" id="AEPI004805-PA"/>
    </source>
</evidence>
<evidence type="ECO:0000259" key="7">
    <source>
        <dbReference type="PROSITE" id="PS50304"/>
    </source>
</evidence>
<sequence length="458" mass="50972">MDEITTIIRALAISNASNGISVAQLNKDFKNLEGCLIPYEKYGFKTLDAMLHSMTDAIRVNGHGMTAIVHPLTNEKSQHVREMIERSKKNGKKPAYTTYHKLPSPPKGGYNTNIDQGQKTKFTHFTTSNSALKTLTSVDMEKFQKDIREEMERAERQHNALQAIQNTNRDKQQPVNGTLGGPNHPRAGIVPSNTPSNKKSVPAQKVNGKITNGMIVSAQEQKHESAKEVPDNSLAVPSGTMQVKETVVETILPVHLKPKAVVNAVVTAALNPTNFHVHLREHTDKLVTLAPHIDTLYRTKLAGDEWLVPKAAVQVGLHCAAQYHNRWYRAKVMSMLNHDRVLLLYIDYGYLRYVPLPNIRFLARELAAIPPQALQVSLVHLKPSNGTWTDACCEHFAALVHRKVLDMVIVNAKKDKTLDVILTGIVNGPVDLLIQNPDTNTVNRQLAMRSDTAWSMAE</sequence>
<dbReference type="GO" id="GO:0007283">
    <property type="term" value="P:spermatogenesis"/>
    <property type="evidence" value="ECO:0007669"/>
    <property type="project" value="UniProtKB-KW"/>
</dbReference>
<evidence type="ECO:0000256" key="2">
    <source>
        <dbReference type="ARBA" id="ARBA00022490"/>
    </source>
</evidence>
<dbReference type="EnsemblMetazoa" id="AEPI004805-RA">
    <property type="protein sequence ID" value="AEPI004805-PA"/>
    <property type="gene ID" value="AEPI004805"/>
</dbReference>
<dbReference type="STRING" id="199890.A0A182PD00"/>
<evidence type="ECO:0000259" key="8">
    <source>
        <dbReference type="PROSITE" id="PS51644"/>
    </source>
</evidence>
<evidence type="ECO:0000256" key="6">
    <source>
        <dbReference type="SAM" id="MobiDB-lite"/>
    </source>
</evidence>
<dbReference type="Gene3D" id="3.30.420.610">
    <property type="entry name" value="LOTUS domain-like"/>
    <property type="match status" value="1"/>
</dbReference>
<dbReference type="SMART" id="SM00333">
    <property type="entry name" value="TUDOR"/>
    <property type="match status" value="1"/>
</dbReference>
<keyword evidence="5" id="KW-0175">Coiled coil</keyword>
<dbReference type="SUPFAM" id="SSF63748">
    <property type="entry name" value="Tudor/PWWP/MBT"/>
    <property type="match status" value="1"/>
</dbReference>
<dbReference type="GO" id="GO:0005737">
    <property type="term" value="C:cytoplasm"/>
    <property type="evidence" value="ECO:0007669"/>
    <property type="project" value="UniProtKB-SubCell"/>
</dbReference>
<keyword evidence="10" id="KW-1185">Reference proteome</keyword>
<evidence type="ECO:0000313" key="10">
    <source>
        <dbReference type="Proteomes" id="UP000075885"/>
    </source>
</evidence>
<evidence type="ECO:0000256" key="3">
    <source>
        <dbReference type="ARBA" id="ARBA00022737"/>
    </source>
</evidence>
<dbReference type="InterPro" id="IPR035437">
    <property type="entry name" value="SNase_OB-fold_sf"/>
</dbReference>
<protein>
    <recommendedName>
        <fullName evidence="11">HTH OST-type domain-containing protein</fullName>
    </recommendedName>
</protein>
<dbReference type="PANTHER" id="PTHR16442:SF1">
    <property type="entry name" value="RING FINGER PROTEIN 17"/>
    <property type="match status" value="1"/>
</dbReference>
<dbReference type="Pfam" id="PF00567">
    <property type="entry name" value="TUDOR"/>
    <property type="match status" value="1"/>
</dbReference>
<dbReference type="InterPro" id="IPR002999">
    <property type="entry name" value="Tudor"/>
</dbReference>
<evidence type="ECO:0008006" key="11">
    <source>
        <dbReference type="Google" id="ProtNLM"/>
    </source>
</evidence>
<keyword evidence="4" id="KW-0221">Differentiation</keyword>
<dbReference type="Gene3D" id="2.40.50.90">
    <property type="match status" value="1"/>
</dbReference>
<evidence type="ECO:0000256" key="1">
    <source>
        <dbReference type="ARBA" id="ARBA00004496"/>
    </source>
</evidence>
<dbReference type="Proteomes" id="UP000075885">
    <property type="component" value="Unassembled WGS sequence"/>
</dbReference>
<dbReference type="VEuPathDB" id="VectorBase:AEPI004805"/>
<dbReference type="GO" id="GO:0030154">
    <property type="term" value="P:cell differentiation"/>
    <property type="evidence" value="ECO:0007669"/>
    <property type="project" value="UniProtKB-ARBA"/>
</dbReference>
<dbReference type="PROSITE" id="PS50304">
    <property type="entry name" value="TUDOR"/>
    <property type="match status" value="1"/>
</dbReference>
<proteinExistence type="predicted"/>
<feature type="domain" description="HTH OST-type" evidence="8">
    <location>
        <begin position="1"/>
        <end position="75"/>
    </location>
</feature>
<feature type="region of interest" description="Disordered" evidence="6">
    <location>
        <begin position="87"/>
        <end position="110"/>
    </location>
</feature>
<dbReference type="InterPro" id="IPR025605">
    <property type="entry name" value="OST-HTH/LOTUS_dom"/>
</dbReference>
<dbReference type="PANTHER" id="PTHR16442">
    <property type="entry name" value="RING FINGER PROTEIN 17"/>
    <property type="match status" value="1"/>
</dbReference>
<dbReference type="CDD" id="cd09972">
    <property type="entry name" value="LOTUS_TDRD_OSKAR"/>
    <property type="match status" value="1"/>
</dbReference>
<comment type="subcellular location">
    <subcellularLocation>
        <location evidence="1">Cytoplasm</location>
    </subcellularLocation>
</comment>
<reference evidence="9" key="2">
    <citation type="submission" date="2020-05" db="UniProtKB">
        <authorList>
            <consortium name="EnsemblMetazoa"/>
        </authorList>
    </citation>
    <scope>IDENTIFICATION</scope>
    <source>
        <strain evidence="9">Epiroticus2</strain>
    </source>
</reference>